<dbReference type="Proteomes" id="UP000800041">
    <property type="component" value="Unassembled WGS sequence"/>
</dbReference>
<evidence type="ECO:0008006" key="5">
    <source>
        <dbReference type="Google" id="ProtNLM"/>
    </source>
</evidence>
<dbReference type="EMBL" id="ML977156">
    <property type="protein sequence ID" value="KAF1986593.1"/>
    <property type="molecule type" value="Genomic_DNA"/>
</dbReference>
<name>A0A6G1H045_9PEZI</name>
<evidence type="ECO:0000256" key="1">
    <source>
        <dbReference type="SAM" id="MobiDB-lite"/>
    </source>
</evidence>
<feature type="compositionally biased region" description="Basic and acidic residues" evidence="1">
    <location>
        <begin position="67"/>
        <end position="77"/>
    </location>
</feature>
<organism evidence="3 4">
    <name type="scientific">Aulographum hederae CBS 113979</name>
    <dbReference type="NCBI Taxonomy" id="1176131"/>
    <lineage>
        <taxon>Eukaryota</taxon>
        <taxon>Fungi</taxon>
        <taxon>Dikarya</taxon>
        <taxon>Ascomycota</taxon>
        <taxon>Pezizomycotina</taxon>
        <taxon>Dothideomycetes</taxon>
        <taxon>Pleosporomycetidae</taxon>
        <taxon>Aulographales</taxon>
        <taxon>Aulographaceae</taxon>
    </lineage>
</organism>
<feature type="transmembrane region" description="Helical" evidence="2">
    <location>
        <begin position="12"/>
        <end position="28"/>
    </location>
</feature>
<evidence type="ECO:0000256" key="2">
    <source>
        <dbReference type="SAM" id="Phobius"/>
    </source>
</evidence>
<protein>
    <recommendedName>
        <fullName evidence="5">NADH-ubiquinone oxidoreductase 14 kDa subunit</fullName>
    </recommendedName>
</protein>
<evidence type="ECO:0000313" key="3">
    <source>
        <dbReference type="EMBL" id="KAF1986593.1"/>
    </source>
</evidence>
<gene>
    <name evidence="3" type="ORF">K402DRAFT_393666</name>
</gene>
<dbReference type="AlphaFoldDB" id="A0A6G1H045"/>
<proteinExistence type="predicted"/>
<reference evidence="3" key="1">
    <citation type="journal article" date="2020" name="Stud. Mycol.">
        <title>101 Dothideomycetes genomes: a test case for predicting lifestyles and emergence of pathogens.</title>
        <authorList>
            <person name="Haridas S."/>
            <person name="Albert R."/>
            <person name="Binder M."/>
            <person name="Bloem J."/>
            <person name="Labutti K."/>
            <person name="Salamov A."/>
            <person name="Andreopoulos B."/>
            <person name="Baker S."/>
            <person name="Barry K."/>
            <person name="Bills G."/>
            <person name="Bluhm B."/>
            <person name="Cannon C."/>
            <person name="Castanera R."/>
            <person name="Culley D."/>
            <person name="Daum C."/>
            <person name="Ezra D."/>
            <person name="Gonzalez J."/>
            <person name="Henrissat B."/>
            <person name="Kuo A."/>
            <person name="Liang C."/>
            <person name="Lipzen A."/>
            <person name="Lutzoni F."/>
            <person name="Magnuson J."/>
            <person name="Mondo S."/>
            <person name="Nolan M."/>
            <person name="Ohm R."/>
            <person name="Pangilinan J."/>
            <person name="Park H.-J."/>
            <person name="Ramirez L."/>
            <person name="Alfaro M."/>
            <person name="Sun H."/>
            <person name="Tritt A."/>
            <person name="Yoshinaga Y."/>
            <person name="Zwiers L.-H."/>
            <person name="Turgeon B."/>
            <person name="Goodwin S."/>
            <person name="Spatafora J."/>
            <person name="Crous P."/>
            <person name="Grigoriev I."/>
        </authorList>
    </citation>
    <scope>NUCLEOTIDE SEQUENCE</scope>
    <source>
        <strain evidence="3">CBS 113979</strain>
    </source>
</reference>
<accession>A0A6G1H045</accession>
<keyword evidence="2" id="KW-0812">Transmembrane</keyword>
<keyword evidence="2" id="KW-1133">Transmembrane helix</keyword>
<sequence length="77" mass="8733">MRPLFRARNGALWYGIYGGIGASFGYWLQGVDQRQMAVINARRDRLLEKRRKAAEREGGIHMGTPRQLKEDGTVATL</sequence>
<keyword evidence="4" id="KW-1185">Reference proteome</keyword>
<evidence type="ECO:0000313" key="4">
    <source>
        <dbReference type="Proteomes" id="UP000800041"/>
    </source>
</evidence>
<keyword evidence="2" id="KW-0472">Membrane</keyword>
<dbReference type="PANTHER" id="PTHR39218">
    <property type="entry name" value="OXIDOREDUCTASE 14 KDA SUBUNIT, PUTATIVE (AFU_ORTHOLOGUE AFUA_1G12110)-RELATED"/>
    <property type="match status" value="1"/>
</dbReference>
<feature type="region of interest" description="Disordered" evidence="1">
    <location>
        <begin position="54"/>
        <end position="77"/>
    </location>
</feature>
<dbReference type="PANTHER" id="PTHR39218:SF1">
    <property type="entry name" value="OXIDOREDUCTASE 14 KDA SUBUNIT, PUTATIVE (AFU_ORTHOLOGUE AFUA_1G12110)-RELATED"/>
    <property type="match status" value="1"/>
</dbReference>
<dbReference type="OrthoDB" id="2141050at2759"/>